<dbReference type="Proteomes" id="UP000004995">
    <property type="component" value="Unassembled WGS sequence"/>
</dbReference>
<dbReference type="InParanoid" id="K3XQ20"/>
<sequence>EIRTHLTDELMTSLTPTAFIELHYSEVQGAKKRIADRQTNHQANAQLENVKSKAKELKQEIDGVDTSSSSDAQTLKTLETERDQLLLELDRVNKAIAETQTRLNDFPIAIQEKKKELAASINQVCRQHRQVNDILGSDAEDLQLIADVDQIRLRAVEAIEKVL</sequence>
<dbReference type="EnsemblPlants" id="KQL05997">
    <property type="protein sequence ID" value="KQL05997"/>
    <property type="gene ID" value="SETIT_004000mg"/>
</dbReference>
<keyword evidence="1" id="KW-0175">Coiled coil</keyword>
<evidence type="ECO:0000313" key="3">
    <source>
        <dbReference type="Proteomes" id="UP000004995"/>
    </source>
</evidence>
<reference evidence="3" key="1">
    <citation type="journal article" date="2012" name="Nat. Biotechnol.">
        <title>Reference genome sequence of the model plant Setaria.</title>
        <authorList>
            <person name="Bennetzen J.L."/>
            <person name="Schmutz J."/>
            <person name="Wang H."/>
            <person name="Percifield R."/>
            <person name="Hawkins J."/>
            <person name="Pontaroli A.C."/>
            <person name="Estep M."/>
            <person name="Feng L."/>
            <person name="Vaughn J.N."/>
            <person name="Grimwood J."/>
            <person name="Jenkins J."/>
            <person name="Barry K."/>
            <person name="Lindquist E."/>
            <person name="Hellsten U."/>
            <person name="Deshpande S."/>
            <person name="Wang X."/>
            <person name="Wu X."/>
            <person name="Mitros T."/>
            <person name="Triplett J."/>
            <person name="Yang X."/>
            <person name="Ye C.Y."/>
            <person name="Mauro-Herrera M."/>
            <person name="Wang L."/>
            <person name="Li P."/>
            <person name="Sharma M."/>
            <person name="Sharma R."/>
            <person name="Ronald P.C."/>
            <person name="Panaud O."/>
            <person name="Kellogg E.A."/>
            <person name="Brutnell T.P."/>
            <person name="Doust A.N."/>
            <person name="Tuskan G.A."/>
            <person name="Rokhsar D."/>
            <person name="Devos K.M."/>
        </authorList>
    </citation>
    <scope>NUCLEOTIDE SEQUENCE [LARGE SCALE GENOMIC DNA]</scope>
    <source>
        <strain evidence="3">cv. Yugu1</strain>
    </source>
</reference>
<proteinExistence type="predicted"/>
<evidence type="ECO:0000256" key="1">
    <source>
        <dbReference type="SAM" id="Coils"/>
    </source>
</evidence>
<name>K3XQ20_SETIT</name>
<organism evidence="2 3">
    <name type="scientific">Setaria italica</name>
    <name type="common">Foxtail millet</name>
    <name type="synonym">Panicum italicum</name>
    <dbReference type="NCBI Taxonomy" id="4555"/>
    <lineage>
        <taxon>Eukaryota</taxon>
        <taxon>Viridiplantae</taxon>
        <taxon>Streptophyta</taxon>
        <taxon>Embryophyta</taxon>
        <taxon>Tracheophyta</taxon>
        <taxon>Spermatophyta</taxon>
        <taxon>Magnoliopsida</taxon>
        <taxon>Liliopsida</taxon>
        <taxon>Poales</taxon>
        <taxon>Poaceae</taxon>
        <taxon>PACMAD clade</taxon>
        <taxon>Panicoideae</taxon>
        <taxon>Panicodae</taxon>
        <taxon>Paniceae</taxon>
        <taxon>Cenchrinae</taxon>
        <taxon>Setaria</taxon>
    </lineage>
</organism>
<dbReference type="OMA" id="EKWRADI"/>
<accession>K3XQ20</accession>
<dbReference type="AlphaFoldDB" id="K3XQ20"/>
<evidence type="ECO:0000313" key="2">
    <source>
        <dbReference type="EnsemblPlants" id="KQL05997"/>
    </source>
</evidence>
<reference evidence="2" key="2">
    <citation type="submission" date="2018-08" db="UniProtKB">
        <authorList>
            <consortium name="EnsemblPlants"/>
        </authorList>
    </citation>
    <scope>IDENTIFICATION</scope>
    <source>
        <strain evidence="2">Yugu1</strain>
    </source>
</reference>
<protein>
    <submittedName>
        <fullName evidence="2">Uncharacterized protein</fullName>
    </submittedName>
</protein>
<feature type="coiled-coil region" evidence="1">
    <location>
        <begin position="40"/>
        <end position="102"/>
    </location>
</feature>
<dbReference type="EMBL" id="AGNK02003213">
    <property type="status" value="NOT_ANNOTATED_CDS"/>
    <property type="molecule type" value="Genomic_DNA"/>
</dbReference>
<dbReference type="Gramene" id="KQL05997">
    <property type="protein sequence ID" value="KQL05997"/>
    <property type="gene ID" value="SETIT_004000mg"/>
</dbReference>
<dbReference type="FunCoup" id="K3XQ20">
    <property type="interactions" value="298"/>
</dbReference>
<dbReference type="HOGENOM" id="CLU_1672294_0_0_1"/>
<keyword evidence="3" id="KW-1185">Reference proteome</keyword>